<organism evidence="3 4">
    <name type="scientific">Brevibacterium celere</name>
    <dbReference type="NCBI Taxonomy" id="225845"/>
    <lineage>
        <taxon>Bacteria</taxon>
        <taxon>Bacillati</taxon>
        <taxon>Actinomycetota</taxon>
        <taxon>Actinomycetes</taxon>
        <taxon>Micrococcales</taxon>
        <taxon>Brevibacteriaceae</taxon>
        <taxon>Brevibacterium</taxon>
    </lineage>
</organism>
<comment type="caution">
    <text evidence="3">The sequence shown here is derived from an EMBL/GenBank/DDBJ whole genome shotgun (WGS) entry which is preliminary data.</text>
</comment>
<evidence type="ECO:0000313" key="4">
    <source>
        <dbReference type="Proteomes" id="UP000253509"/>
    </source>
</evidence>
<reference evidence="3 4" key="1">
    <citation type="submission" date="2018-06" db="EMBL/GenBank/DDBJ databases">
        <title>Freshwater and sediment microbial communities from various areas in North America, analyzing microbe dynamics in response to fracking.</title>
        <authorList>
            <person name="Lamendella R."/>
        </authorList>
    </citation>
    <scope>NUCLEOTIDE SEQUENCE [LARGE SCALE GENOMIC DNA]</scope>
    <source>
        <strain evidence="3 4">3b_TX</strain>
    </source>
</reference>
<feature type="region of interest" description="Disordered" evidence="1">
    <location>
        <begin position="163"/>
        <end position="194"/>
    </location>
</feature>
<feature type="transmembrane region" description="Helical" evidence="2">
    <location>
        <begin position="15"/>
        <end position="38"/>
    </location>
</feature>
<accession>A0A366IGW9</accession>
<name>A0A366IGW9_9MICO</name>
<feature type="transmembrane region" description="Helical" evidence="2">
    <location>
        <begin position="58"/>
        <end position="83"/>
    </location>
</feature>
<dbReference type="Proteomes" id="UP000253509">
    <property type="component" value="Unassembled WGS sequence"/>
</dbReference>
<sequence>MLGPLPKRAERWSNAYLTVTCLVPVLLIVFLLGSLALTGGQVSPSGSPKWEAPFRHPLFPLPLIACLTIAGASAALSIVQFAIRTELPSRVWMGYFRVNLAAAVATVAMAFLAPDHSASGEPSPSATGLATIGDQWIAAIPFLALTVVVVIVSFVKEVHERKLAPPRAPEADPGFQRTRLLGSTPPRDQRRRHR</sequence>
<keyword evidence="2" id="KW-0812">Transmembrane</keyword>
<dbReference type="EMBL" id="QNSB01000014">
    <property type="protein sequence ID" value="RBP69218.1"/>
    <property type="molecule type" value="Genomic_DNA"/>
</dbReference>
<protein>
    <submittedName>
        <fullName evidence="3">Uncharacterized protein</fullName>
    </submittedName>
</protein>
<keyword evidence="2" id="KW-1133">Transmembrane helix</keyword>
<gene>
    <name evidence="3" type="ORF">DFO65_11462</name>
</gene>
<keyword evidence="2" id="KW-0472">Membrane</keyword>
<proteinExistence type="predicted"/>
<keyword evidence="4" id="KW-1185">Reference proteome</keyword>
<evidence type="ECO:0000313" key="3">
    <source>
        <dbReference type="EMBL" id="RBP69218.1"/>
    </source>
</evidence>
<evidence type="ECO:0000256" key="2">
    <source>
        <dbReference type="SAM" id="Phobius"/>
    </source>
</evidence>
<evidence type="ECO:0000256" key="1">
    <source>
        <dbReference type="SAM" id="MobiDB-lite"/>
    </source>
</evidence>
<feature type="transmembrane region" description="Helical" evidence="2">
    <location>
        <begin position="95"/>
        <end position="113"/>
    </location>
</feature>
<dbReference type="AlphaFoldDB" id="A0A366IGW9"/>
<feature type="transmembrane region" description="Helical" evidence="2">
    <location>
        <begin position="136"/>
        <end position="155"/>
    </location>
</feature>